<sequence>MGMTNKACRFMLAATRGSDGIALFFHYQWV</sequence>
<protein>
    <submittedName>
        <fullName evidence="1">Uncharacterized protein</fullName>
    </submittedName>
</protein>
<name>C6SBG9_NEIME</name>
<evidence type="ECO:0000313" key="1">
    <source>
        <dbReference type="EMBL" id="CBA04938.1"/>
    </source>
</evidence>
<accession>C6SBG9</accession>
<dbReference type="EMBL" id="AM889137">
    <property type="protein sequence ID" value="CBA04938.1"/>
    <property type="molecule type" value="Genomic_DNA"/>
</dbReference>
<proteinExistence type="predicted"/>
<gene>
    <name evidence="1" type="ORF">NME_0631</name>
</gene>
<reference evidence="1" key="1">
    <citation type="journal article" date="2008" name="Proc. Natl. Acad. Sci. U.S.A.">
        <title>Whole-genome comparison of disease and carriage strains provides insights into virulence evolution in Neisseria meningitidis.</title>
        <authorList>
            <person name="Schoen C."/>
            <person name="Blom J."/>
            <person name="Claus H."/>
            <person name="Schramm-Glueck A."/>
            <person name="Brandt P."/>
            <person name="Mueller T."/>
            <person name="Goesmann A."/>
            <person name="Joseph B."/>
            <person name="Konietzny S."/>
            <person name="Kurzai O."/>
            <person name="Schmitt C."/>
            <person name="Friedrich T."/>
            <person name="Linke B."/>
            <person name="Vogel U."/>
            <person name="Frosch M."/>
        </authorList>
    </citation>
    <scope>NUCLEOTIDE SEQUENCE</scope>
    <source>
        <strain evidence="1">Alpha153</strain>
    </source>
</reference>
<dbReference type="AlphaFoldDB" id="C6SBG9"/>
<organism evidence="1">
    <name type="scientific">Neisseria meningitidis alpha153</name>
    <dbReference type="NCBI Taxonomy" id="663926"/>
    <lineage>
        <taxon>Bacteria</taxon>
        <taxon>Pseudomonadati</taxon>
        <taxon>Pseudomonadota</taxon>
        <taxon>Betaproteobacteria</taxon>
        <taxon>Neisseriales</taxon>
        <taxon>Neisseriaceae</taxon>
        <taxon>Neisseria</taxon>
    </lineage>
</organism>